<dbReference type="OrthoDB" id="102473at2"/>
<evidence type="ECO:0000259" key="1">
    <source>
        <dbReference type="Pfam" id="PF02538"/>
    </source>
</evidence>
<dbReference type="GO" id="GO:0006749">
    <property type="term" value="P:glutathione metabolic process"/>
    <property type="evidence" value="ECO:0007669"/>
    <property type="project" value="TreeGrafter"/>
</dbReference>
<evidence type="ECO:0000313" key="3">
    <source>
        <dbReference type="Proteomes" id="UP000199614"/>
    </source>
</evidence>
<evidence type="ECO:0000313" key="2">
    <source>
        <dbReference type="EMBL" id="SFO24997.1"/>
    </source>
</evidence>
<keyword evidence="3" id="KW-1185">Reference proteome</keyword>
<dbReference type="Proteomes" id="UP000199614">
    <property type="component" value="Unassembled WGS sequence"/>
</dbReference>
<protein>
    <submittedName>
        <fullName evidence="2">N-methylhydantoinase B</fullName>
    </submittedName>
</protein>
<sequence>MATTPQTVDPILASVLQRRVDAIAKEMATMLMRSSRSPIFNEIGDLVTVLFDAKGRALAQAEFAAIIAFGAQPPLEYIIDYFGDDIADGDVILHNDVFTGGNQNADTGVYLPIFHEGELVAWAAAKGHMADIGGMTLGGYNPQAREIWQEALRITPVKIYSGGELRKDVWDLVGANIRIDFVMQDIQSMVGACTVGKRRLLQVLDRYGAPRFTEHMDYVLDASEQQVRAEVARWPDGVYHGESWMVSDGVDAGARYRIACEVRIEGDEITFDFTATDDQSPGIANMPPASAKGAVRIAFLMLIAAGGVVIPTNQGLFAPLSTVFREGSLLNPRFPAATIFGNQMCDEVLEAIMTALADALPDRVTAGWNQFICTSLNGTDPRTDAPFVTLTVFQRSGPGAMRGTDGWDAFGFTGTAGQMRSPDPEMFEMTSPHFLEYHEYLPDSAGAGEWRGGLGTRSAWRCHGLDEVGVTIGDDVVSEGAEAARGLFGGHDAGRNEIVVEHPDGSTHVWGSKELVSLPPGAVVRATSGGGAGYGNPHRRPADVVLREMRNGLVSPERARNDYGVAVTIGPDGSWSVDEQTTSALRSASGGIHR</sequence>
<dbReference type="InterPro" id="IPR003692">
    <property type="entry name" value="Hydantoinase_B"/>
</dbReference>
<dbReference type="GO" id="GO:0017168">
    <property type="term" value="F:5-oxoprolinase (ATP-hydrolyzing) activity"/>
    <property type="evidence" value="ECO:0007669"/>
    <property type="project" value="TreeGrafter"/>
</dbReference>
<name>A0A1I5FMJ0_PSUAM</name>
<dbReference type="PANTHER" id="PTHR11365:SF23">
    <property type="entry name" value="HYPOTHETICAL 5-OXOPROLINASE (EUROFUNG)-RELATED"/>
    <property type="match status" value="1"/>
</dbReference>
<dbReference type="GO" id="GO:0005829">
    <property type="term" value="C:cytosol"/>
    <property type="evidence" value="ECO:0007669"/>
    <property type="project" value="TreeGrafter"/>
</dbReference>
<reference evidence="2 3" key="1">
    <citation type="submission" date="2016-10" db="EMBL/GenBank/DDBJ databases">
        <authorList>
            <person name="de Groot N.N."/>
        </authorList>
    </citation>
    <scope>NUCLEOTIDE SEQUENCE [LARGE SCALE GENOMIC DNA]</scope>
    <source>
        <strain evidence="2 3">CGMCC 4.1877</strain>
    </source>
</reference>
<dbReference type="Pfam" id="PF02538">
    <property type="entry name" value="Hydantoinase_B"/>
    <property type="match status" value="1"/>
</dbReference>
<organism evidence="2 3">
    <name type="scientific">Pseudonocardia ammonioxydans</name>
    <dbReference type="NCBI Taxonomy" id="260086"/>
    <lineage>
        <taxon>Bacteria</taxon>
        <taxon>Bacillati</taxon>
        <taxon>Actinomycetota</taxon>
        <taxon>Actinomycetes</taxon>
        <taxon>Pseudonocardiales</taxon>
        <taxon>Pseudonocardiaceae</taxon>
        <taxon>Pseudonocardia</taxon>
    </lineage>
</organism>
<dbReference type="STRING" id="260086.SAMN05216207_103937"/>
<accession>A0A1I5FMJ0</accession>
<dbReference type="EMBL" id="FOUY01000039">
    <property type="protein sequence ID" value="SFO24997.1"/>
    <property type="molecule type" value="Genomic_DNA"/>
</dbReference>
<proteinExistence type="predicted"/>
<gene>
    <name evidence="2" type="ORF">SAMN05216207_103937</name>
</gene>
<dbReference type="PANTHER" id="PTHR11365">
    <property type="entry name" value="5-OXOPROLINASE RELATED"/>
    <property type="match status" value="1"/>
</dbReference>
<feature type="domain" description="Hydantoinase B/oxoprolinase" evidence="1">
    <location>
        <begin position="9"/>
        <end position="537"/>
    </location>
</feature>
<dbReference type="InterPro" id="IPR045079">
    <property type="entry name" value="Oxoprolinase-like"/>
</dbReference>
<dbReference type="RefSeq" id="WP_093352232.1">
    <property type="nucleotide sequence ID" value="NZ_FOUY01000039.1"/>
</dbReference>
<dbReference type="AlphaFoldDB" id="A0A1I5FMJ0"/>